<dbReference type="GO" id="GO:0008898">
    <property type="term" value="F:S-adenosylmethionine-homocysteine S-methyltransferase activity"/>
    <property type="evidence" value="ECO:0007669"/>
    <property type="project" value="TreeGrafter"/>
</dbReference>
<keyword evidence="4 5" id="KW-0862">Zinc</keyword>
<dbReference type="GO" id="GO:0008270">
    <property type="term" value="F:zinc ion binding"/>
    <property type="evidence" value="ECO:0007669"/>
    <property type="project" value="InterPro"/>
</dbReference>
<evidence type="ECO:0000256" key="3">
    <source>
        <dbReference type="ARBA" id="ARBA00022723"/>
    </source>
</evidence>
<dbReference type="PANTHER" id="PTHR46015:SF1">
    <property type="entry name" value="HOMOCYSTEINE S-METHYLTRANSFERASE-LIKE ISOFORM 1"/>
    <property type="match status" value="1"/>
</dbReference>
<dbReference type="SUPFAM" id="SSF82282">
    <property type="entry name" value="Homocysteine S-methyltransferase"/>
    <property type="match status" value="1"/>
</dbReference>
<keyword evidence="3 5" id="KW-0479">Metal-binding</keyword>
<dbReference type="PROSITE" id="PS50970">
    <property type="entry name" value="HCY"/>
    <property type="match status" value="1"/>
</dbReference>
<keyword evidence="8" id="KW-1185">Reference proteome</keyword>
<comment type="cofactor">
    <cofactor evidence="5">
        <name>Zn(2+)</name>
        <dbReference type="ChEBI" id="CHEBI:29105"/>
    </cofactor>
</comment>
<dbReference type="PIRSF" id="PIRSF037505">
    <property type="entry name" value="Betaine_HMT"/>
    <property type="match status" value="1"/>
</dbReference>
<sequence>MTLTIKEILSSSTKPLILDGGLGSEIEDRGYDDDLNDPLWSTIAIINHPDIIKEIQKDFMKNGADIIITCSYQTSAIGLLEHGKHLNIMTENDCIDVFSKSNKISFEAREEFIKENPKLFENNRRIKPLIAGSCGPYGAYKADRSEYTGDYKNVSIEILKDFHYLRLKILLLSDEINFIAFETIPNFEEIKAIVQLFDKLVKDLKLKDKYYSLSLSFKNYNTLADGTKIDEILNYLSSDKVTQSEKEHIIAIGTNCSPLLFSHKTVEYLNKFNNKLHLPIIVYPNSGEVYNKSGRDHSKDPLLDDFVKEAKIEDKNDYNEILRYLTKQWVANGAKIIGGCCRITPANIKCIHDAAIL</sequence>
<dbReference type="GO" id="GO:0033528">
    <property type="term" value="P:S-methylmethionine cycle"/>
    <property type="evidence" value="ECO:0007669"/>
    <property type="project" value="TreeGrafter"/>
</dbReference>
<dbReference type="Pfam" id="PF02574">
    <property type="entry name" value="S-methyl_trans"/>
    <property type="match status" value="1"/>
</dbReference>
<dbReference type="NCBIfam" id="NF007020">
    <property type="entry name" value="PRK09485.1"/>
    <property type="match status" value="1"/>
</dbReference>
<protein>
    <recommendedName>
        <fullName evidence="6">Hcy-binding domain-containing protein</fullName>
    </recommendedName>
</protein>
<dbReference type="GO" id="GO:0009086">
    <property type="term" value="P:methionine biosynthetic process"/>
    <property type="evidence" value="ECO:0007669"/>
    <property type="project" value="InterPro"/>
</dbReference>
<evidence type="ECO:0000259" key="6">
    <source>
        <dbReference type="PROSITE" id="PS50970"/>
    </source>
</evidence>
<evidence type="ECO:0000256" key="2">
    <source>
        <dbReference type="ARBA" id="ARBA00022679"/>
    </source>
</evidence>
<keyword evidence="1 5" id="KW-0489">Methyltransferase</keyword>
<dbReference type="PANTHER" id="PTHR46015">
    <property type="entry name" value="ZGC:172121"/>
    <property type="match status" value="1"/>
</dbReference>
<evidence type="ECO:0000256" key="5">
    <source>
        <dbReference type="PROSITE-ProRule" id="PRU00333"/>
    </source>
</evidence>
<feature type="binding site" evidence="5">
    <location>
        <position position="340"/>
    </location>
    <ligand>
        <name>Zn(2+)</name>
        <dbReference type="ChEBI" id="CHEBI:29105"/>
    </ligand>
</feature>
<dbReference type="Gene3D" id="3.20.20.330">
    <property type="entry name" value="Homocysteine-binding-like domain"/>
    <property type="match status" value="1"/>
</dbReference>
<dbReference type="OrthoDB" id="261426at2759"/>
<evidence type="ECO:0000313" key="7">
    <source>
        <dbReference type="EMBL" id="ODV97124.1"/>
    </source>
</evidence>
<dbReference type="InterPro" id="IPR003726">
    <property type="entry name" value="HCY_dom"/>
</dbReference>
<name>A0A1E4TZF9_PACTA</name>
<evidence type="ECO:0000256" key="4">
    <source>
        <dbReference type="ARBA" id="ARBA00022833"/>
    </source>
</evidence>
<gene>
    <name evidence="7" type="ORF">PACTADRAFT_48879</name>
</gene>
<dbReference type="InterPro" id="IPR017226">
    <property type="entry name" value="BHMT-like"/>
</dbReference>
<reference evidence="8" key="1">
    <citation type="submission" date="2016-05" db="EMBL/GenBank/DDBJ databases">
        <title>Comparative genomics of biotechnologically important yeasts.</title>
        <authorList>
            <consortium name="DOE Joint Genome Institute"/>
            <person name="Riley R."/>
            <person name="Haridas S."/>
            <person name="Wolfe K.H."/>
            <person name="Lopes M.R."/>
            <person name="Hittinger C.T."/>
            <person name="Goker M."/>
            <person name="Salamov A."/>
            <person name="Wisecaver J."/>
            <person name="Long T.M."/>
            <person name="Aerts A.L."/>
            <person name="Barry K."/>
            <person name="Choi C."/>
            <person name="Clum A."/>
            <person name="Coughlan A.Y."/>
            <person name="Deshpande S."/>
            <person name="Douglass A.P."/>
            <person name="Hanson S.J."/>
            <person name="Klenk H.-P."/>
            <person name="Labutti K."/>
            <person name="Lapidus A."/>
            <person name="Lindquist E."/>
            <person name="Lipzen A."/>
            <person name="Meier-Kolthoff J.P."/>
            <person name="Ohm R.A."/>
            <person name="Otillar R.P."/>
            <person name="Pangilinan J."/>
            <person name="Peng Y."/>
            <person name="Rokas A."/>
            <person name="Rosa C.A."/>
            <person name="Scheuner C."/>
            <person name="Sibirny A.A."/>
            <person name="Slot J.C."/>
            <person name="Stielow J.B."/>
            <person name="Sun H."/>
            <person name="Kurtzman C.P."/>
            <person name="Blackwell M."/>
            <person name="Grigoriev I.V."/>
            <person name="Jeffries T.W."/>
        </authorList>
    </citation>
    <scope>NUCLEOTIDE SEQUENCE [LARGE SCALE GENOMIC DNA]</scope>
    <source>
        <strain evidence="8">NRRL Y-2460</strain>
    </source>
</reference>
<organism evidence="7 8">
    <name type="scientific">Pachysolen tannophilus NRRL Y-2460</name>
    <dbReference type="NCBI Taxonomy" id="669874"/>
    <lineage>
        <taxon>Eukaryota</taxon>
        <taxon>Fungi</taxon>
        <taxon>Dikarya</taxon>
        <taxon>Ascomycota</taxon>
        <taxon>Saccharomycotina</taxon>
        <taxon>Pichiomycetes</taxon>
        <taxon>Pachysolenaceae</taxon>
        <taxon>Pachysolen</taxon>
    </lineage>
</organism>
<dbReference type="Proteomes" id="UP000094236">
    <property type="component" value="Unassembled WGS sequence"/>
</dbReference>
<feature type="domain" description="Hcy-binding" evidence="6">
    <location>
        <begin position="4"/>
        <end position="355"/>
    </location>
</feature>
<feature type="binding site" evidence="5">
    <location>
        <position position="341"/>
    </location>
    <ligand>
        <name>Zn(2+)</name>
        <dbReference type="ChEBI" id="CHEBI:29105"/>
    </ligand>
</feature>
<dbReference type="GO" id="GO:0032259">
    <property type="term" value="P:methylation"/>
    <property type="evidence" value="ECO:0007669"/>
    <property type="project" value="UniProtKB-KW"/>
</dbReference>
<evidence type="ECO:0000313" key="8">
    <source>
        <dbReference type="Proteomes" id="UP000094236"/>
    </source>
</evidence>
<dbReference type="EMBL" id="KV454012">
    <property type="protein sequence ID" value="ODV97124.1"/>
    <property type="molecule type" value="Genomic_DNA"/>
</dbReference>
<evidence type="ECO:0000256" key="1">
    <source>
        <dbReference type="ARBA" id="ARBA00022603"/>
    </source>
</evidence>
<proteinExistence type="predicted"/>
<accession>A0A1E4TZF9</accession>
<dbReference type="STRING" id="669874.A0A1E4TZF9"/>
<keyword evidence="2 5" id="KW-0808">Transferase</keyword>
<feature type="binding site" evidence="5">
    <location>
        <position position="256"/>
    </location>
    <ligand>
        <name>Zn(2+)</name>
        <dbReference type="ChEBI" id="CHEBI:29105"/>
    </ligand>
</feature>
<dbReference type="AlphaFoldDB" id="A0A1E4TZF9"/>
<dbReference type="InterPro" id="IPR036589">
    <property type="entry name" value="HCY_dom_sf"/>
</dbReference>
<dbReference type="InterPro" id="IPR051486">
    <property type="entry name" value="Hcy_S-methyltransferase"/>
</dbReference>